<organism evidence="2 3">
    <name type="scientific">Haladaptatus litoreus</name>
    <dbReference type="NCBI Taxonomy" id="553468"/>
    <lineage>
        <taxon>Archaea</taxon>
        <taxon>Methanobacteriati</taxon>
        <taxon>Methanobacteriota</taxon>
        <taxon>Stenosarchaea group</taxon>
        <taxon>Halobacteria</taxon>
        <taxon>Halobacteriales</taxon>
        <taxon>Haladaptataceae</taxon>
        <taxon>Haladaptatus</taxon>
    </lineage>
</organism>
<name>A0A1N6VVL9_9EURY</name>
<proteinExistence type="predicted"/>
<accession>A0A1N6VVL9</accession>
<keyword evidence="1" id="KW-1133">Transmembrane helix</keyword>
<feature type="transmembrane region" description="Helical" evidence="1">
    <location>
        <begin position="32"/>
        <end position="54"/>
    </location>
</feature>
<gene>
    <name evidence="2" type="ORF">SAMN05421858_0506</name>
</gene>
<keyword evidence="3" id="KW-1185">Reference proteome</keyword>
<dbReference type="EMBL" id="FTNO01000001">
    <property type="protein sequence ID" value="SIQ81927.1"/>
    <property type="molecule type" value="Genomic_DNA"/>
</dbReference>
<evidence type="ECO:0000313" key="2">
    <source>
        <dbReference type="EMBL" id="SIQ81927.1"/>
    </source>
</evidence>
<protein>
    <submittedName>
        <fullName evidence="2">Uncharacterized protein</fullName>
    </submittedName>
</protein>
<sequence>MRSQSKALQLVGLLAFVVGFVGYTVFDWRFDSAGNPIITVVAVVCVVVAIVVTIRRSLQSQ</sequence>
<dbReference type="RefSeq" id="WP_076427668.1">
    <property type="nucleotide sequence ID" value="NZ_FTNO01000001.1"/>
</dbReference>
<dbReference type="AlphaFoldDB" id="A0A1N6VVL9"/>
<keyword evidence="1" id="KW-0812">Transmembrane</keyword>
<reference evidence="3" key="1">
    <citation type="submission" date="2017-01" db="EMBL/GenBank/DDBJ databases">
        <authorList>
            <person name="Varghese N."/>
            <person name="Submissions S."/>
        </authorList>
    </citation>
    <scope>NUCLEOTIDE SEQUENCE [LARGE SCALE GENOMIC DNA]</scope>
    <source>
        <strain evidence="3">CGMCC 1.7737</strain>
    </source>
</reference>
<evidence type="ECO:0000256" key="1">
    <source>
        <dbReference type="SAM" id="Phobius"/>
    </source>
</evidence>
<keyword evidence="1" id="KW-0472">Membrane</keyword>
<feature type="transmembrane region" description="Helical" evidence="1">
    <location>
        <begin position="7"/>
        <end position="26"/>
    </location>
</feature>
<dbReference type="Proteomes" id="UP000186914">
    <property type="component" value="Unassembled WGS sequence"/>
</dbReference>
<evidence type="ECO:0000313" key="3">
    <source>
        <dbReference type="Proteomes" id="UP000186914"/>
    </source>
</evidence>